<proteinExistence type="predicted"/>
<sequence length="184" mass="21614">MLKPFGLSIFFYRTKAILSTKYIRIYTHEYATSISQNTHICFAKYSHSNTKYIATNLQQHNIQKTKTILLQCKNLLFARQKGGFYTPKNPFLFFVSITNTLLMCYEYSVKWLRTFHKMPTKHSTTTQRTHCYFGVNIKKGPHKWNPFNCKPSAITIANRLQQCHKRPRSIVFLQSTRASGALWF</sequence>
<dbReference type="Proteomes" id="UP000249852">
    <property type="component" value="Unassembled WGS sequence"/>
</dbReference>
<protein>
    <submittedName>
        <fullName evidence="1">Uncharacterized protein</fullName>
    </submittedName>
</protein>
<name>A0ABX9DTU0_9BACT</name>
<gene>
    <name evidence="1" type="ORF">BC673_10836</name>
</gene>
<evidence type="ECO:0000313" key="2">
    <source>
        <dbReference type="Proteomes" id="UP000249852"/>
    </source>
</evidence>
<organism evidence="1 2">
    <name type="scientific">Prevotella pallens</name>
    <dbReference type="NCBI Taxonomy" id="60133"/>
    <lineage>
        <taxon>Bacteria</taxon>
        <taxon>Pseudomonadati</taxon>
        <taxon>Bacteroidota</taxon>
        <taxon>Bacteroidia</taxon>
        <taxon>Bacteroidales</taxon>
        <taxon>Prevotellaceae</taxon>
        <taxon>Prevotella</taxon>
    </lineage>
</organism>
<reference evidence="1 2" key="1">
    <citation type="submission" date="2018-06" db="EMBL/GenBank/DDBJ databases">
        <title>Genomic Encyclopedia of Archaeal and Bacterial Type Strains, Phase II (KMG-II): from individual species to whole genera.</title>
        <authorList>
            <person name="Goeker M."/>
        </authorList>
    </citation>
    <scope>NUCLEOTIDE SEQUENCE [LARGE SCALE GENOMIC DNA]</scope>
    <source>
        <strain evidence="1 2">DSM 18710</strain>
    </source>
</reference>
<evidence type="ECO:0000313" key="1">
    <source>
        <dbReference type="EMBL" id="RAS45806.1"/>
    </source>
</evidence>
<comment type="caution">
    <text evidence="1">The sequence shown here is derived from an EMBL/GenBank/DDBJ whole genome shotgun (WGS) entry which is preliminary data.</text>
</comment>
<accession>A0ABX9DTU0</accession>
<keyword evidence="2" id="KW-1185">Reference proteome</keyword>
<dbReference type="EMBL" id="QLTQ01000008">
    <property type="protein sequence ID" value="RAS45806.1"/>
    <property type="molecule type" value="Genomic_DNA"/>
</dbReference>